<dbReference type="GO" id="GO:0006955">
    <property type="term" value="P:immune response"/>
    <property type="evidence" value="ECO:0007669"/>
    <property type="project" value="TreeGrafter"/>
</dbReference>
<organism evidence="4 5">
    <name type="scientific">Myodes glareolus</name>
    <name type="common">Bank vole</name>
    <name type="synonym">Clethrionomys glareolus</name>
    <dbReference type="NCBI Taxonomy" id="447135"/>
    <lineage>
        <taxon>Eukaryota</taxon>
        <taxon>Metazoa</taxon>
        <taxon>Chordata</taxon>
        <taxon>Craniata</taxon>
        <taxon>Vertebrata</taxon>
        <taxon>Euteleostomi</taxon>
        <taxon>Mammalia</taxon>
        <taxon>Eutheria</taxon>
        <taxon>Euarchontoglires</taxon>
        <taxon>Glires</taxon>
        <taxon>Rodentia</taxon>
        <taxon>Myomorpha</taxon>
        <taxon>Muroidea</taxon>
        <taxon>Cricetidae</taxon>
        <taxon>Arvicolinae</taxon>
        <taxon>Myodes</taxon>
    </lineage>
</organism>
<gene>
    <name evidence="4" type="ORF">U0070_004762</name>
</gene>
<keyword evidence="5" id="KW-1185">Reference proteome</keyword>
<evidence type="ECO:0000256" key="3">
    <source>
        <dbReference type="ARBA" id="ARBA00023319"/>
    </source>
</evidence>
<keyword evidence="1" id="KW-0732">Signal</keyword>
<protein>
    <submittedName>
        <fullName evidence="4">Uncharacterized protein</fullName>
    </submittedName>
</protein>
<evidence type="ECO:0000313" key="5">
    <source>
        <dbReference type="Proteomes" id="UP001488838"/>
    </source>
</evidence>
<dbReference type="InterPro" id="IPR050488">
    <property type="entry name" value="Ig_Fc_receptor"/>
</dbReference>
<feature type="non-terminal residue" evidence="4">
    <location>
        <position position="1"/>
    </location>
</feature>
<dbReference type="PANTHER" id="PTHR11481:SF64">
    <property type="entry name" value="FC RECEPTOR-LIKE PROTEIN 4"/>
    <property type="match status" value="1"/>
</dbReference>
<evidence type="ECO:0000256" key="2">
    <source>
        <dbReference type="ARBA" id="ARBA00023157"/>
    </source>
</evidence>
<reference evidence="4 5" key="1">
    <citation type="journal article" date="2023" name="bioRxiv">
        <title>Conserved and derived expression patterns and positive selection on dental genes reveal complex evolutionary context of ever-growing rodent molars.</title>
        <authorList>
            <person name="Calamari Z.T."/>
            <person name="Song A."/>
            <person name="Cohen E."/>
            <person name="Akter M."/>
            <person name="Roy R.D."/>
            <person name="Hallikas O."/>
            <person name="Christensen M.M."/>
            <person name="Li P."/>
            <person name="Marangoni P."/>
            <person name="Jernvall J."/>
            <person name="Klein O.D."/>
        </authorList>
    </citation>
    <scope>NUCLEOTIDE SEQUENCE [LARGE SCALE GENOMIC DNA]</scope>
    <source>
        <strain evidence="4">V071</strain>
    </source>
</reference>
<name>A0AAW0HVN0_MYOGA</name>
<dbReference type="InterPro" id="IPR036179">
    <property type="entry name" value="Ig-like_dom_sf"/>
</dbReference>
<dbReference type="InterPro" id="IPR013783">
    <property type="entry name" value="Ig-like_fold"/>
</dbReference>
<proteinExistence type="predicted"/>
<dbReference type="AlphaFoldDB" id="A0AAW0HVN0"/>
<sequence>AMSHTPSQVKFYKDGKFPNFSVNNSLLSIKTATVRNSGNYSCSWQMGYTVWDFLPEPWACVSPELLSEVHPQKSTLWSFYSFHKDSHVIQNRGHRPIRHISEVKEEDSGPYHCMVATKDDLIQKQSQ</sequence>
<dbReference type="GO" id="GO:0009897">
    <property type="term" value="C:external side of plasma membrane"/>
    <property type="evidence" value="ECO:0007669"/>
    <property type="project" value="TreeGrafter"/>
</dbReference>
<comment type="caution">
    <text evidence="4">The sequence shown here is derived from an EMBL/GenBank/DDBJ whole genome shotgun (WGS) entry which is preliminary data.</text>
</comment>
<keyword evidence="2" id="KW-1015">Disulfide bond</keyword>
<dbReference type="Proteomes" id="UP001488838">
    <property type="component" value="Unassembled WGS sequence"/>
</dbReference>
<accession>A0AAW0HVN0</accession>
<dbReference type="PANTHER" id="PTHR11481">
    <property type="entry name" value="IMMUNOGLOBULIN FC RECEPTOR"/>
    <property type="match status" value="1"/>
</dbReference>
<evidence type="ECO:0000313" key="4">
    <source>
        <dbReference type="EMBL" id="KAK7806054.1"/>
    </source>
</evidence>
<dbReference type="SUPFAM" id="SSF48726">
    <property type="entry name" value="Immunoglobulin"/>
    <property type="match status" value="2"/>
</dbReference>
<dbReference type="GO" id="GO:0007166">
    <property type="term" value="P:cell surface receptor signaling pathway"/>
    <property type="evidence" value="ECO:0007669"/>
    <property type="project" value="TreeGrafter"/>
</dbReference>
<keyword evidence="3" id="KW-0393">Immunoglobulin domain</keyword>
<dbReference type="EMBL" id="JBBHLL010000315">
    <property type="protein sequence ID" value="KAK7806054.1"/>
    <property type="molecule type" value="Genomic_DNA"/>
</dbReference>
<dbReference type="Gene3D" id="2.60.40.10">
    <property type="entry name" value="Immunoglobulins"/>
    <property type="match status" value="2"/>
</dbReference>
<dbReference type="GO" id="GO:0004888">
    <property type="term" value="F:transmembrane signaling receptor activity"/>
    <property type="evidence" value="ECO:0007669"/>
    <property type="project" value="TreeGrafter"/>
</dbReference>
<evidence type="ECO:0000256" key="1">
    <source>
        <dbReference type="ARBA" id="ARBA00022729"/>
    </source>
</evidence>